<name>A0AAN8EV48_TRICO</name>
<proteinExistence type="predicted"/>
<evidence type="ECO:0000313" key="1">
    <source>
        <dbReference type="EMBL" id="KAK5966607.1"/>
    </source>
</evidence>
<dbReference type="Proteomes" id="UP001331761">
    <property type="component" value="Unassembled WGS sequence"/>
</dbReference>
<gene>
    <name evidence="1" type="ORF">GCK32_019606</name>
</gene>
<accession>A0AAN8EV48</accession>
<protein>
    <submittedName>
        <fullName evidence="1">Uncharacterized protein</fullName>
    </submittedName>
</protein>
<keyword evidence="2" id="KW-1185">Reference proteome</keyword>
<sequence length="152" mass="16943">MMSHCCATCPFITRTRVERCAAISSIYTSPIMDSPAEASEGLPSVYNSHDSLFCFHFIDEETDPYIHSKHPLWWTKPGCREGKRVNVKRLGSTVAAGAALSSILKTVEDPDNVLSKKSKDRLLSKCADTFVPGVIYSMEKRNRWAEVICSIV</sequence>
<reference evidence="1 2" key="1">
    <citation type="submission" date="2019-10" db="EMBL/GenBank/DDBJ databases">
        <title>Assembly and Annotation for the nematode Trichostrongylus colubriformis.</title>
        <authorList>
            <person name="Martin J."/>
        </authorList>
    </citation>
    <scope>NUCLEOTIDE SEQUENCE [LARGE SCALE GENOMIC DNA]</scope>
    <source>
        <strain evidence="1">G859</strain>
        <tissue evidence="1">Whole worm</tissue>
    </source>
</reference>
<dbReference type="EMBL" id="WIXE01023330">
    <property type="protein sequence ID" value="KAK5966607.1"/>
    <property type="molecule type" value="Genomic_DNA"/>
</dbReference>
<evidence type="ECO:0000313" key="2">
    <source>
        <dbReference type="Proteomes" id="UP001331761"/>
    </source>
</evidence>
<comment type="caution">
    <text evidence="1">The sequence shown here is derived from an EMBL/GenBank/DDBJ whole genome shotgun (WGS) entry which is preliminary data.</text>
</comment>
<dbReference type="AlphaFoldDB" id="A0AAN8EV48"/>
<organism evidence="1 2">
    <name type="scientific">Trichostrongylus colubriformis</name>
    <name type="common">Black scour worm</name>
    <dbReference type="NCBI Taxonomy" id="6319"/>
    <lineage>
        <taxon>Eukaryota</taxon>
        <taxon>Metazoa</taxon>
        <taxon>Ecdysozoa</taxon>
        <taxon>Nematoda</taxon>
        <taxon>Chromadorea</taxon>
        <taxon>Rhabditida</taxon>
        <taxon>Rhabditina</taxon>
        <taxon>Rhabditomorpha</taxon>
        <taxon>Strongyloidea</taxon>
        <taxon>Trichostrongylidae</taxon>
        <taxon>Trichostrongylus</taxon>
    </lineage>
</organism>